<evidence type="ECO:0000313" key="1">
    <source>
        <dbReference type="EMBL" id="CAG8732831.1"/>
    </source>
</evidence>
<evidence type="ECO:0000313" key="2">
    <source>
        <dbReference type="Proteomes" id="UP000789366"/>
    </source>
</evidence>
<reference evidence="1" key="1">
    <citation type="submission" date="2021-06" db="EMBL/GenBank/DDBJ databases">
        <authorList>
            <person name="Kallberg Y."/>
            <person name="Tangrot J."/>
            <person name="Rosling A."/>
        </authorList>
    </citation>
    <scope>NUCLEOTIDE SEQUENCE</scope>
    <source>
        <strain evidence="1">28 12/20/2015</strain>
    </source>
</reference>
<feature type="non-terminal residue" evidence="1">
    <location>
        <position position="103"/>
    </location>
</feature>
<gene>
    <name evidence="1" type="ORF">SPELUC_LOCUS13232</name>
</gene>
<dbReference type="Proteomes" id="UP000789366">
    <property type="component" value="Unassembled WGS sequence"/>
</dbReference>
<accession>A0ACA9Q225</accession>
<feature type="non-terminal residue" evidence="1">
    <location>
        <position position="1"/>
    </location>
</feature>
<comment type="caution">
    <text evidence="1">The sequence shown here is derived from an EMBL/GenBank/DDBJ whole genome shotgun (WGS) entry which is preliminary data.</text>
</comment>
<protein>
    <submittedName>
        <fullName evidence="1">6807_t:CDS:1</fullName>
    </submittedName>
</protein>
<name>A0ACA9Q225_9GLOM</name>
<organism evidence="1 2">
    <name type="scientific">Cetraspora pellucida</name>
    <dbReference type="NCBI Taxonomy" id="1433469"/>
    <lineage>
        <taxon>Eukaryota</taxon>
        <taxon>Fungi</taxon>
        <taxon>Fungi incertae sedis</taxon>
        <taxon>Mucoromycota</taxon>
        <taxon>Glomeromycotina</taxon>
        <taxon>Glomeromycetes</taxon>
        <taxon>Diversisporales</taxon>
        <taxon>Gigasporaceae</taxon>
        <taxon>Cetraspora</taxon>
    </lineage>
</organism>
<keyword evidence="2" id="KW-1185">Reference proteome</keyword>
<dbReference type="EMBL" id="CAJVPW010034148">
    <property type="protein sequence ID" value="CAG8732831.1"/>
    <property type="molecule type" value="Genomic_DNA"/>
</dbReference>
<proteinExistence type="predicted"/>
<sequence length="103" mass="11971">IKDYSNTVFDTQDNILKIFEEFCICMKAKDRHLKAFFDKLVLLANLLQKKHKLYPKIMSQLLLICYILCGIYNKLIINIKHDLALYLNSTDIGNSTINALAEF</sequence>